<feature type="domain" description="FHA" evidence="2">
    <location>
        <begin position="24"/>
        <end position="74"/>
    </location>
</feature>
<dbReference type="RefSeq" id="WP_190714802.1">
    <property type="nucleotide sequence ID" value="NZ_JACJST010000009.1"/>
</dbReference>
<protein>
    <submittedName>
        <fullName evidence="4">FHA domain-containing protein</fullName>
    </submittedName>
</protein>
<dbReference type="PROSITE" id="PS50006">
    <property type="entry name" value="FHA_DOMAIN"/>
    <property type="match status" value="1"/>
</dbReference>
<dbReference type="PANTHER" id="PTHR43081:SF1">
    <property type="entry name" value="ADENYLATE CYCLASE, TERMINAL-DIFFERENTIATION SPECIFIC"/>
    <property type="match status" value="1"/>
</dbReference>
<dbReference type="InterPro" id="IPR029787">
    <property type="entry name" value="Nucleotide_cyclase"/>
</dbReference>
<dbReference type="PANTHER" id="PTHR43081">
    <property type="entry name" value="ADENYLATE CYCLASE, TERMINAL-DIFFERENTIATION SPECIFIC-RELATED"/>
    <property type="match status" value="1"/>
</dbReference>
<dbReference type="SUPFAM" id="SSF55073">
    <property type="entry name" value="Nucleotide cyclase"/>
    <property type="match status" value="1"/>
</dbReference>
<reference evidence="4 5" key="1">
    <citation type="journal article" date="2020" name="ISME J.">
        <title>Comparative genomics reveals insights into cyanobacterial evolution and habitat adaptation.</title>
        <authorList>
            <person name="Chen M.Y."/>
            <person name="Teng W.K."/>
            <person name="Zhao L."/>
            <person name="Hu C.X."/>
            <person name="Zhou Y.K."/>
            <person name="Han B.P."/>
            <person name="Song L.R."/>
            <person name="Shu W.S."/>
        </authorList>
    </citation>
    <scope>NUCLEOTIDE SEQUENCE [LARGE SCALE GENOMIC DNA]</scope>
    <source>
        <strain evidence="4 5">FACHB-196</strain>
    </source>
</reference>
<dbReference type="SMART" id="SM00044">
    <property type="entry name" value="CYCc"/>
    <property type="match status" value="1"/>
</dbReference>
<name>A0ABR8FIS5_9NOST</name>
<dbReference type="Gene3D" id="3.30.450.40">
    <property type="match status" value="1"/>
</dbReference>
<evidence type="ECO:0000259" key="3">
    <source>
        <dbReference type="PROSITE" id="PS50125"/>
    </source>
</evidence>
<dbReference type="SMART" id="SM00240">
    <property type="entry name" value="FHA"/>
    <property type="match status" value="1"/>
</dbReference>
<dbReference type="Pfam" id="PF00498">
    <property type="entry name" value="FHA"/>
    <property type="match status" value="1"/>
</dbReference>
<dbReference type="CDD" id="cd00060">
    <property type="entry name" value="FHA"/>
    <property type="match status" value="1"/>
</dbReference>
<evidence type="ECO:0000256" key="1">
    <source>
        <dbReference type="ARBA" id="ARBA00005381"/>
    </source>
</evidence>
<dbReference type="Gene3D" id="3.30.70.1230">
    <property type="entry name" value="Nucleotide cyclase"/>
    <property type="match status" value="1"/>
</dbReference>
<dbReference type="EMBL" id="JACJST010000009">
    <property type="protein sequence ID" value="MBD2568660.1"/>
    <property type="molecule type" value="Genomic_DNA"/>
</dbReference>
<proteinExistence type="inferred from homology"/>
<dbReference type="InterPro" id="IPR008984">
    <property type="entry name" value="SMAD_FHA_dom_sf"/>
</dbReference>
<dbReference type="InterPro" id="IPR003018">
    <property type="entry name" value="GAF"/>
</dbReference>
<comment type="similarity">
    <text evidence="1">Belongs to the adenylyl cyclase class-3 family.</text>
</comment>
<organism evidence="4 5">
    <name type="scientific">Anabaena lutea FACHB-196</name>
    <dbReference type="NCBI Taxonomy" id="2692881"/>
    <lineage>
        <taxon>Bacteria</taxon>
        <taxon>Bacillati</taxon>
        <taxon>Cyanobacteriota</taxon>
        <taxon>Cyanophyceae</taxon>
        <taxon>Nostocales</taxon>
        <taxon>Nostocaceae</taxon>
        <taxon>Anabaena</taxon>
    </lineage>
</organism>
<dbReference type="Pfam" id="PF00211">
    <property type="entry name" value="Guanylate_cyc"/>
    <property type="match status" value="1"/>
</dbReference>
<dbReference type="SMART" id="SM00065">
    <property type="entry name" value="GAF"/>
    <property type="match status" value="1"/>
</dbReference>
<evidence type="ECO:0000313" key="5">
    <source>
        <dbReference type="Proteomes" id="UP000640531"/>
    </source>
</evidence>
<sequence>MTELTLLLTQGDTKTSVLVAQEVFTIGRLSECDLCLPFGGVSRQHARIRKTSNGVWIIEDMGSKNGTQVNGIPVMSAQELYNRDVIYLGNVSLAVILSNTLGNLPPQYVPDEEPNSQQITILRDVEKLQQQWIEGSELNGSNNKDKTIARLKDLVDIAKNLCAAASIEEIFSQVQELVFRYIDGIERLALLVDIDSTGTLKLVNSATKTIFQQKYLPTDGSWISRSICQKAFADKVAIQSADTHSDERFSSEQSILMKGIRSAMAVPLWDENKVVGVLYGDAHFSSSQCPSEGEEELSFFSALANLVASSVQRWLLIEKLRTEEVIRHRLERYHSPAVVQQLIAARESSDGRLAPTESEISILFADLVGFTEISERLTPKEIAELLNILFEEMLQEVFAYGGTLDKYIGDCIMAFFGAPEPQPSHADSAVSAAKGMLSRLQRLNANQFWQQPLQLRIAINSGKAVVGDVGSSQRVDYTALGATINLAARMEPICSPGECVISEVTYQQLSQRSEFRDMGDYRFKGIDRFIKIYQTKMN</sequence>
<dbReference type="SUPFAM" id="SSF55781">
    <property type="entry name" value="GAF domain-like"/>
    <property type="match status" value="1"/>
</dbReference>
<dbReference type="CDD" id="cd07302">
    <property type="entry name" value="CHD"/>
    <property type="match status" value="1"/>
</dbReference>
<dbReference type="Gene3D" id="2.60.200.20">
    <property type="match status" value="1"/>
</dbReference>
<dbReference type="Proteomes" id="UP000640531">
    <property type="component" value="Unassembled WGS sequence"/>
</dbReference>
<accession>A0ABR8FIS5</accession>
<dbReference type="InterPro" id="IPR050697">
    <property type="entry name" value="Adenylyl/Guanylyl_Cyclase_3/4"/>
</dbReference>
<dbReference type="InterPro" id="IPR029016">
    <property type="entry name" value="GAF-like_dom_sf"/>
</dbReference>
<evidence type="ECO:0000313" key="4">
    <source>
        <dbReference type="EMBL" id="MBD2568660.1"/>
    </source>
</evidence>
<feature type="domain" description="Guanylate cyclase" evidence="3">
    <location>
        <begin position="361"/>
        <end position="491"/>
    </location>
</feature>
<evidence type="ECO:0000259" key="2">
    <source>
        <dbReference type="PROSITE" id="PS50006"/>
    </source>
</evidence>
<comment type="caution">
    <text evidence="4">The sequence shown here is derived from an EMBL/GenBank/DDBJ whole genome shotgun (WGS) entry which is preliminary data.</text>
</comment>
<dbReference type="InterPro" id="IPR001054">
    <property type="entry name" value="A/G_cyclase"/>
</dbReference>
<dbReference type="InterPro" id="IPR000253">
    <property type="entry name" value="FHA_dom"/>
</dbReference>
<dbReference type="SUPFAM" id="SSF49879">
    <property type="entry name" value="SMAD/FHA domain"/>
    <property type="match status" value="1"/>
</dbReference>
<dbReference type="PROSITE" id="PS50125">
    <property type="entry name" value="GUANYLATE_CYCLASE_2"/>
    <property type="match status" value="1"/>
</dbReference>
<gene>
    <name evidence="4" type="ORF">H6G59_12250</name>
</gene>
<keyword evidence="5" id="KW-1185">Reference proteome</keyword>
<dbReference type="Pfam" id="PF01590">
    <property type="entry name" value="GAF"/>
    <property type="match status" value="1"/>
</dbReference>